<sequence>MIGEMIGSAAGGWLGGPPGAAIGSVVGGAVDHAFEKVLHKLEDEKVGSDNKDGVGGNNVQRKEDTPGTNVESYLNNLPGEHVFISLPAIVTPAHPT</sequence>
<evidence type="ECO:0000313" key="2">
    <source>
        <dbReference type="EMBL" id="TWB93006.1"/>
    </source>
</evidence>
<dbReference type="EMBL" id="VITY01000011">
    <property type="protein sequence ID" value="TWB93006.1"/>
    <property type="molecule type" value="Genomic_DNA"/>
</dbReference>
<proteinExistence type="predicted"/>
<keyword evidence="3" id="KW-1185">Reference proteome</keyword>
<evidence type="ECO:0008006" key="4">
    <source>
        <dbReference type="Google" id="ProtNLM"/>
    </source>
</evidence>
<protein>
    <recommendedName>
        <fullName evidence="4">Glycine zipper domain-containing protein</fullName>
    </recommendedName>
</protein>
<reference evidence="2 3" key="1">
    <citation type="submission" date="2019-06" db="EMBL/GenBank/DDBJ databases">
        <title>Genomic Encyclopedia of Type Strains, Phase IV (KMG-V): Genome sequencing to study the core and pangenomes of soil and plant-associated prokaryotes.</title>
        <authorList>
            <person name="Whitman W."/>
        </authorList>
    </citation>
    <scope>NUCLEOTIDE SEQUENCE [LARGE SCALE GENOMIC DNA]</scope>
    <source>
        <strain evidence="2 3">BR 10355</strain>
    </source>
</reference>
<dbReference type="RefSeq" id="WP_146990053.1">
    <property type="nucleotide sequence ID" value="NZ_VITY01000011.1"/>
</dbReference>
<evidence type="ECO:0000256" key="1">
    <source>
        <dbReference type="SAM" id="MobiDB-lite"/>
    </source>
</evidence>
<organism evidence="2 3">
    <name type="scientific">Bradyrhizobium macuxiense</name>
    <dbReference type="NCBI Taxonomy" id="1755647"/>
    <lineage>
        <taxon>Bacteria</taxon>
        <taxon>Pseudomonadati</taxon>
        <taxon>Pseudomonadota</taxon>
        <taxon>Alphaproteobacteria</taxon>
        <taxon>Hyphomicrobiales</taxon>
        <taxon>Nitrobacteraceae</taxon>
        <taxon>Bradyrhizobium</taxon>
    </lineage>
</organism>
<name>A0A560LBQ0_9BRAD</name>
<gene>
    <name evidence="2" type="ORF">FBZ93_11145</name>
</gene>
<accession>A0A560LBQ0</accession>
<dbReference type="OrthoDB" id="8238826at2"/>
<dbReference type="Proteomes" id="UP000321304">
    <property type="component" value="Unassembled WGS sequence"/>
</dbReference>
<evidence type="ECO:0000313" key="3">
    <source>
        <dbReference type="Proteomes" id="UP000321304"/>
    </source>
</evidence>
<dbReference type="AlphaFoldDB" id="A0A560LBQ0"/>
<comment type="caution">
    <text evidence="2">The sequence shown here is derived from an EMBL/GenBank/DDBJ whole genome shotgun (WGS) entry which is preliminary data.</text>
</comment>
<feature type="region of interest" description="Disordered" evidence="1">
    <location>
        <begin position="44"/>
        <end position="69"/>
    </location>
</feature>